<dbReference type="Proteomes" id="UP000091820">
    <property type="component" value="Unassembled WGS sequence"/>
</dbReference>
<feature type="transmembrane region" description="Helical" evidence="1">
    <location>
        <begin position="22"/>
        <end position="42"/>
    </location>
</feature>
<sequence>MGSVRSYSANINFMLVSSSGDYGVAVTTYILIISLCLIVVNYRNNLKILVVFTLRQLLVLNNRSVRLPVYMLLLRIFERCPEVMDKIINFIIIVVFNFSNHRRNSHEQTRDSCQ</sequence>
<proteinExistence type="predicted"/>
<name>A0A1A9W1V4_9MUSC</name>
<dbReference type="EnsemblMetazoa" id="GBRI003333-RA">
    <property type="protein sequence ID" value="GBRI003333-PA"/>
    <property type="gene ID" value="GBRI003333"/>
</dbReference>
<keyword evidence="1" id="KW-0472">Membrane</keyword>
<keyword evidence="1" id="KW-1133">Transmembrane helix</keyword>
<dbReference type="VEuPathDB" id="VectorBase:GBRI003333"/>
<dbReference type="AlphaFoldDB" id="A0A1A9W1V4"/>
<reference evidence="2" key="2">
    <citation type="submission" date="2020-05" db="UniProtKB">
        <authorList>
            <consortium name="EnsemblMetazoa"/>
        </authorList>
    </citation>
    <scope>IDENTIFICATION</scope>
    <source>
        <strain evidence="2">IAEA</strain>
    </source>
</reference>
<organism evidence="2 3">
    <name type="scientific">Glossina brevipalpis</name>
    <dbReference type="NCBI Taxonomy" id="37001"/>
    <lineage>
        <taxon>Eukaryota</taxon>
        <taxon>Metazoa</taxon>
        <taxon>Ecdysozoa</taxon>
        <taxon>Arthropoda</taxon>
        <taxon>Hexapoda</taxon>
        <taxon>Insecta</taxon>
        <taxon>Pterygota</taxon>
        <taxon>Neoptera</taxon>
        <taxon>Endopterygota</taxon>
        <taxon>Diptera</taxon>
        <taxon>Brachycera</taxon>
        <taxon>Muscomorpha</taxon>
        <taxon>Hippoboscoidea</taxon>
        <taxon>Glossinidae</taxon>
        <taxon>Glossina</taxon>
    </lineage>
</organism>
<keyword evidence="1" id="KW-0812">Transmembrane</keyword>
<accession>A0A1A9W1V4</accession>
<evidence type="ECO:0000313" key="3">
    <source>
        <dbReference type="Proteomes" id="UP000091820"/>
    </source>
</evidence>
<evidence type="ECO:0000256" key="1">
    <source>
        <dbReference type="SAM" id="Phobius"/>
    </source>
</evidence>
<reference evidence="3" key="1">
    <citation type="submission" date="2014-03" db="EMBL/GenBank/DDBJ databases">
        <authorList>
            <person name="Aksoy S."/>
            <person name="Warren W."/>
            <person name="Wilson R.K."/>
        </authorList>
    </citation>
    <scope>NUCLEOTIDE SEQUENCE [LARGE SCALE GENOMIC DNA]</scope>
    <source>
        <strain evidence="3">IAEA</strain>
    </source>
</reference>
<evidence type="ECO:0000313" key="2">
    <source>
        <dbReference type="EnsemblMetazoa" id="GBRI003333-PA"/>
    </source>
</evidence>
<protein>
    <submittedName>
        <fullName evidence="2">Uncharacterized protein</fullName>
    </submittedName>
</protein>
<keyword evidence="3" id="KW-1185">Reference proteome</keyword>